<reference evidence="1 2" key="1">
    <citation type="journal article" date="2015" name="Genome Biol. Evol.">
        <title>Comparative Genomics of a Bacterivorous Green Alga Reveals Evolutionary Causalities and Consequences of Phago-Mixotrophic Mode of Nutrition.</title>
        <authorList>
            <person name="Burns J.A."/>
            <person name="Paasch A."/>
            <person name="Narechania A."/>
            <person name="Kim E."/>
        </authorList>
    </citation>
    <scope>NUCLEOTIDE SEQUENCE [LARGE SCALE GENOMIC DNA]</scope>
    <source>
        <strain evidence="1 2">PLY_AMNH</strain>
    </source>
</reference>
<dbReference type="EMBL" id="LGRX02006524">
    <property type="protein sequence ID" value="KAK3276490.1"/>
    <property type="molecule type" value="Genomic_DNA"/>
</dbReference>
<evidence type="ECO:0000313" key="1">
    <source>
        <dbReference type="EMBL" id="KAK3276490.1"/>
    </source>
</evidence>
<evidence type="ECO:0000313" key="2">
    <source>
        <dbReference type="Proteomes" id="UP001190700"/>
    </source>
</evidence>
<gene>
    <name evidence="1" type="ORF">CYMTET_15435</name>
</gene>
<keyword evidence="2" id="KW-1185">Reference proteome</keyword>
<comment type="caution">
    <text evidence="1">The sequence shown here is derived from an EMBL/GenBank/DDBJ whole genome shotgun (WGS) entry which is preliminary data.</text>
</comment>
<protein>
    <submittedName>
        <fullName evidence="1">Uncharacterized protein</fullName>
    </submittedName>
</protein>
<proteinExistence type="predicted"/>
<dbReference type="Proteomes" id="UP001190700">
    <property type="component" value="Unassembled WGS sequence"/>
</dbReference>
<organism evidence="1 2">
    <name type="scientific">Cymbomonas tetramitiformis</name>
    <dbReference type="NCBI Taxonomy" id="36881"/>
    <lineage>
        <taxon>Eukaryota</taxon>
        <taxon>Viridiplantae</taxon>
        <taxon>Chlorophyta</taxon>
        <taxon>Pyramimonadophyceae</taxon>
        <taxon>Pyramimonadales</taxon>
        <taxon>Pyramimonadaceae</taxon>
        <taxon>Cymbomonas</taxon>
    </lineage>
</organism>
<dbReference type="AlphaFoldDB" id="A0AAE0GE04"/>
<name>A0AAE0GE04_9CHLO</name>
<accession>A0AAE0GE04</accession>
<sequence length="97" mass="10642">MGDKDVLFEGSELHVGTLFAKIATTLQACFLAEDPLFVSLFALDDASVVIRVEASRLLFSTLELIVKPPAVDWLEESATVSAFDGKRVLLELARRDC</sequence>